<gene>
    <name evidence="1" type="ORF">SRO942_LOCUS48818</name>
</gene>
<dbReference type="PANTHER" id="PTHR46333">
    <property type="entry name" value="CYTOKINESIS PROTEIN 3"/>
    <property type="match status" value="1"/>
</dbReference>
<dbReference type="EMBL" id="CAJOBC010127267">
    <property type="protein sequence ID" value="CAF4599736.1"/>
    <property type="molecule type" value="Genomic_DNA"/>
</dbReference>
<dbReference type="PANTHER" id="PTHR46333:SF2">
    <property type="entry name" value="CYTOKINESIS PROTEIN 3"/>
    <property type="match status" value="1"/>
</dbReference>
<dbReference type="Proteomes" id="UP000681722">
    <property type="component" value="Unassembled WGS sequence"/>
</dbReference>
<feature type="non-terminal residue" evidence="1">
    <location>
        <position position="1"/>
    </location>
</feature>
<comment type="caution">
    <text evidence="1">The sequence shown here is derived from an EMBL/GenBank/DDBJ whole genome shotgun (WGS) entry which is preliminary data.</text>
</comment>
<dbReference type="OrthoDB" id="6129702at2759"/>
<dbReference type="GO" id="GO:0005737">
    <property type="term" value="C:cytoplasm"/>
    <property type="evidence" value="ECO:0007669"/>
    <property type="project" value="TreeGrafter"/>
</dbReference>
<protein>
    <submittedName>
        <fullName evidence="1">Uncharacterized protein</fullName>
    </submittedName>
</protein>
<evidence type="ECO:0000313" key="2">
    <source>
        <dbReference type="Proteomes" id="UP000681722"/>
    </source>
</evidence>
<reference evidence="1" key="1">
    <citation type="submission" date="2021-02" db="EMBL/GenBank/DDBJ databases">
        <authorList>
            <person name="Nowell W R."/>
        </authorList>
    </citation>
    <scope>NUCLEOTIDE SEQUENCE</scope>
</reference>
<dbReference type="AlphaFoldDB" id="A0A8S2Z478"/>
<name>A0A8S2Z478_9BILA</name>
<evidence type="ECO:0000313" key="1">
    <source>
        <dbReference type="EMBL" id="CAF4599736.1"/>
    </source>
</evidence>
<sequence>FALLLTRPDQMIYDHLPELSKWQLLINPIDMSTYLQLPHVWSSFFNLKLEIISPKNTYFAHMEDNKS</sequence>
<accession>A0A8S2Z478</accession>
<proteinExistence type="predicted"/>
<organism evidence="1 2">
    <name type="scientific">Didymodactylos carnosus</name>
    <dbReference type="NCBI Taxonomy" id="1234261"/>
    <lineage>
        <taxon>Eukaryota</taxon>
        <taxon>Metazoa</taxon>
        <taxon>Spiralia</taxon>
        <taxon>Gnathifera</taxon>
        <taxon>Rotifera</taxon>
        <taxon>Eurotatoria</taxon>
        <taxon>Bdelloidea</taxon>
        <taxon>Philodinida</taxon>
        <taxon>Philodinidae</taxon>
        <taxon>Didymodactylos</taxon>
    </lineage>
</organism>
<dbReference type="InterPro" id="IPR052557">
    <property type="entry name" value="CAP/Cytokinesis_protein"/>
</dbReference>